<feature type="domain" description="Flavodoxin-like fold" evidence="7">
    <location>
        <begin position="6"/>
        <end position="173"/>
    </location>
</feature>
<dbReference type="EMBL" id="JMPJ01000066">
    <property type="protein sequence ID" value="KFC78808.1"/>
    <property type="molecule type" value="Genomic_DNA"/>
</dbReference>
<accession>A0A085G513</accession>
<dbReference type="GO" id="GO:0009055">
    <property type="term" value="F:electron transfer activity"/>
    <property type="evidence" value="ECO:0007669"/>
    <property type="project" value="TreeGrafter"/>
</dbReference>
<name>A0A085G513_EWIA3</name>
<evidence type="ECO:0000256" key="4">
    <source>
        <dbReference type="ARBA" id="ARBA00023027"/>
    </source>
</evidence>
<dbReference type="EC" id="1.6.5.2" evidence="6"/>
<gene>
    <name evidence="6" type="primary">kefG</name>
    <name evidence="8" type="ORF">GEAM_3371</name>
</gene>
<comment type="subcellular location">
    <subcellularLocation>
        <location evidence="6">Cell inner membrane</location>
        <topology evidence="6">Peripheral membrane protein</topology>
        <orientation evidence="6">Cytoplasmic side</orientation>
    </subcellularLocation>
</comment>
<dbReference type="PANTHER" id="PTHR47307">
    <property type="entry name" value="GLUTATHIONE-REGULATED POTASSIUM-EFFLUX SYSTEM ANCILLARY PROTEIN KEFG"/>
    <property type="match status" value="1"/>
</dbReference>
<dbReference type="InterPro" id="IPR046980">
    <property type="entry name" value="KefG/KefF"/>
</dbReference>
<reference evidence="8 9" key="1">
    <citation type="submission" date="2014-05" db="EMBL/GenBank/DDBJ databases">
        <title>ATOL: Assembling a taxonomically balanced genome-scale reconstruction of the evolutionary history of the Enterobacteriaceae.</title>
        <authorList>
            <person name="Plunkett G.III."/>
            <person name="Neeno-Eckwall E.C."/>
            <person name="Glasner J.D."/>
            <person name="Perna N.T."/>
        </authorList>
    </citation>
    <scope>NUCLEOTIDE SEQUENCE [LARGE SCALE GENOMIC DNA]</scope>
    <source>
        <strain evidence="8 9">ATCC 33852</strain>
    </source>
</reference>
<dbReference type="Pfam" id="PF02525">
    <property type="entry name" value="Flavodoxin_2"/>
    <property type="match status" value="1"/>
</dbReference>
<dbReference type="GO" id="GO:0005886">
    <property type="term" value="C:plasma membrane"/>
    <property type="evidence" value="ECO:0007669"/>
    <property type="project" value="UniProtKB-SubCell"/>
</dbReference>
<organism evidence="8 9">
    <name type="scientific">Ewingella americana (strain ATCC 33852 / DSM 4580 / CCUG 14506 / JCM 5911 / LMG 7869 / NCTC 12157 / CDC 1468-78)</name>
    <dbReference type="NCBI Taxonomy" id="910964"/>
    <lineage>
        <taxon>Bacteria</taxon>
        <taxon>Pseudomonadati</taxon>
        <taxon>Pseudomonadota</taxon>
        <taxon>Gammaproteobacteria</taxon>
        <taxon>Enterobacterales</taxon>
        <taxon>Yersiniaceae</taxon>
        <taxon>Ewingella</taxon>
    </lineage>
</organism>
<dbReference type="InterPro" id="IPR023947">
    <property type="entry name" value="K_H_efflux_KefG"/>
</dbReference>
<evidence type="ECO:0000256" key="3">
    <source>
        <dbReference type="ARBA" id="ARBA00023002"/>
    </source>
</evidence>
<dbReference type="GO" id="GO:0010181">
    <property type="term" value="F:FMN binding"/>
    <property type="evidence" value="ECO:0007669"/>
    <property type="project" value="TreeGrafter"/>
</dbReference>
<dbReference type="RefSeq" id="WP_034793715.1">
    <property type="nucleotide sequence ID" value="NZ_JMPJ01000066.1"/>
</dbReference>
<comment type="caution">
    <text evidence="8">The sequence shown here is derived from an EMBL/GenBank/DDBJ whole genome shotgun (WGS) entry which is preliminary data.</text>
</comment>
<evidence type="ECO:0000256" key="5">
    <source>
        <dbReference type="ARBA" id="ARBA00023136"/>
    </source>
</evidence>
<dbReference type="InterPro" id="IPR029039">
    <property type="entry name" value="Flavoprotein-like_sf"/>
</dbReference>
<evidence type="ECO:0000259" key="7">
    <source>
        <dbReference type="Pfam" id="PF02525"/>
    </source>
</evidence>
<comment type="catalytic activity">
    <reaction evidence="6">
        <text>a quinone + NADPH + H(+) = a quinol + NADP(+)</text>
        <dbReference type="Rhea" id="RHEA:46164"/>
        <dbReference type="ChEBI" id="CHEBI:15378"/>
        <dbReference type="ChEBI" id="CHEBI:24646"/>
        <dbReference type="ChEBI" id="CHEBI:57783"/>
        <dbReference type="ChEBI" id="CHEBI:58349"/>
        <dbReference type="ChEBI" id="CHEBI:132124"/>
        <dbReference type="EC" id="1.6.5.2"/>
    </reaction>
</comment>
<comment type="function">
    <text evidence="6">Regulatory subunit of a potassium efflux system that confers protection against electrophiles. Required for full activity of KefB.</text>
</comment>
<dbReference type="SUPFAM" id="SSF52218">
    <property type="entry name" value="Flavoproteins"/>
    <property type="match status" value="1"/>
</dbReference>
<comment type="subunit">
    <text evidence="6">Interacts with KefB.</text>
</comment>
<dbReference type="HAMAP" id="MF_01415">
    <property type="entry name" value="K_H_efflux_KefG"/>
    <property type="match status" value="1"/>
</dbReference>
<keyword evidence="4 6" id="KW-0520">NAD</keyword>
<dbReference type="OrthoDB" id="9798454at2"/>
<evidence type="ECO:0000313" key="8">
    <source>
        <dbReference type="EMBL" id="KFC78808.1"/>
    </source>
</evidence>
<proteinExistence type="inferred from homology"/>
<evidence type="ECO:0000313" key="9">
    <source>
        <dbReference type="Proteomes" id="UP000028640"/>
    </source>
</evidence>
<dbReference type="Proteomes" id="UP000028640">
    <property type="component" value="Unassembled WGS sequence"/>
</dbReference>
<evidence type="ECO:0000256" key="1">
    <source>
        <dbReference type="ARBA" id="ARBA00022475"/>
    </source>
</evidence>
<comment type="catalytic activity">
    <reaction evidence="6">
        <text>a quinone + NADH + H(+) = a quinol + NAD(+)</text>
        <dbReference type="Rhea" id="RHEA:46160"/>
        <dbReference type="ChEBI" id="CHEBI:15378"/>
        <dbReference type="ChEBI" id="CHEBI:24646"/>
        <dbReference type="ChEBI" id="CHEBI:57540"/>
        <dbReference type="ChEBI" id="CHEBI:57945"/>
        <dbReference type="ChEBI" id="CHEBI:132124"/>
        <dbReference type="EC" id="1.6.5.2"/>
    </reaction>
</comment>
<keyword evidence="5 6" id="KW-0472">Membrane</keyword>
<dbReference type="GO" id="GO:1901381">
    <property type="term" value="P:positive regulation of potassium ion transmembrane transport"/>
    <property type="evidence" value="ECO:0007669"/>
    <property type="project" value="UniProtKB-UniRule"/>
</dbReference>
<evidence type="ECO:0000256" key="6">
    <source>
        <dbReference type="HAMAP-Rule" id="MF_01415"/>
    </source>
</evidence>
<dbReference type="STRING" id="910964.GEAM_3371"/>
<dbReference type="eggNOG" id="COG2249">
    <property type="taxonomic scope" value="Bacteria"/>
</dbReference>
<dbReference type="AlphaFoldDB" id="A0A085G513"/>
<keyword evidence="2 6" id="KW-0997">Cell inner membrane</keyword>
<dbReference type="GeneID" id="78382094"/>
<keyword evidence="1 6" id="KW-1003">Cell membrane</keyword>
<comment type="similarity">
    <text evidence="6">Belongs to the NAD(P)H dehydrogenase (quinone) family. KefG subfamily.</text>
</comment>
<sequence>MSQPPKVLLLYAHPESPDSVANCVLLQQAQQLEHVTVHDLYAHYPDFFIDIHREQQLLRDHKVIVFQHPLYTYSCPALLKEWMDRVLARGFASGAGGNALRGKYWRSVVTTGEPEGAYKAGGYNRYPMSDIMRPFELTSAMCHMHWMTPIIIYWARRQKPDVLHSHAQAYGDWLRSPLPHGGNQ</sequence>
<dbReference type="Gene3D" id="3.40.50.360">
    <property type="match status" value="1"/>
</dbReference>
<keyword evidence="9" id="KW-1185">Reference proteome</keyword>
<dbReference type="PANTHER" id="PTHR47307:SF1">
    <property type="entry name" value="GLUTATHIONE-REGULATED POTASSIUM-EFFLUX SYSTEM ANCILLARY PROTEIN KEFG"/>
    <property type="match status" value="1"/>
</dbReference>
<dbReference type="GO" id="GO:0050136">
    <property type="term" value="F:NADH dehydrogenase (quinone) (non-electrogenic) activity"/>
    <property type="evidence" value="ECO:0007669"/>
    <property type="project" value="RHEA"/>
</dbReference>
<dbReference type="InterPro" id="IPR003680">
    <property type="entry name" value="Flavodoxin_fold"/>
</dbReference>
<evidence type="ECO:0000256" key="2">
    <source>
        <dbReference type="ARBA" id="ARBA00022519"/>
    </source>
</evidence>
<dbReference type="NCBIfam" id="NF003430">
    <property type="entry name" value="PRK04930.1"/>
    <property type="match status" value="1"/>
</dbReference>
<dbReference type="GO" id="GO:0006813">
    <property type="term" value="P:potassium ion transport"/>
    <property type="evidence" value="ECO:0007669"/>
    <property type="project" value="InterPro"/>
</dbReference>
<protein>
    <recommendedName>
        <fullName evidence="6">Glutathione-regulated potassium-efflux system ancillary protein KefG</fullName>
    </recommendedName>
    <alternativeName>
        <fullName evidence="6">Putative quinone oxidoreductase KefG</fullName>
        <ecNumber evidence="6">1.6.5.2</ecNumber>
    </alternativeName>
</protein>
<dbReference type="FunFam" id="3.40.50.360:FF:000013">
    <property type="entry name" value="Glutathione-regulated potassium-efflux system ancillary protein KefG"/>
    <property type="match status" value="1"/>
</dbReference>
<keyword evidence="3 6" id="KW-0560">Oxidoreductase</keyword>
<dbReference type="GO" id="GO:0008753">
    <property type="term" value="F:NADPH dehydrogenase (quinone) activity"/>
    <property type="evidence" value="ECO:0007669"/>
    <property type="project" value="RHEA"/>
</dbReference>